<feature type="compositionally biased region" description="Polar residues" evidence="1">
    <location>
        <begin position="111"/>
        <end position="122"/>
    </location>
</feature>
<gene>
    <name evidence="2" type="ORF">RRG08_036869</name>
</gene>
<protein>
    <submittedName>
        <fullName evidence="2">Uncharacterized protein</fullName>
    </submittedName>
</protein>
<dbReference type="Proteomes" id="UP001283361">
    <property type="component" value="Unassembled WGS sequence"/>
</dbReference>
<evidence type="ECO:0000313" key="2">
    <source>
        <dbReference type="EMBL" id="KAK3738867.1"/>
    </source>
</evidence>
<organism evidence="2 3">
    <name type="scientific">Elysia crispata</name>
    <name type="common">lettuce slug</name>
    <dbReference type="NCBI Taxonomy" id="231223"/>
    <lineage>
        <taxon>Eukaryota</taxon>
        <taxon>Metazoa</taxon>
        <taxon>Spiralia</taxon>
        <taxon>Lophotrochozoa</taxon>
        <taxon>Mollusca</taxon>
        <taxon>Gastropoda</taxon>
        <taxon>Heterobranchia</taxon>
        <taxon>Euthyneura</taxon>
        <taxon>Panpulmonata</taxon>
        <taxon>Sacoglossa</taxon>
        <taxon>Placobranchoidea</taxon>
        <taxon>Plakobranchidae</taxon>
        <taxon>Elysia</taxon>
    </lineage>
</organism>
<dbReference type="EMBL" id="JAWDGP010006563">
    <property type="protein sequence ID" value="KAK3738867.1"/>
    <property type="molecule type" value="Genomic_DNA"/>
</dbReference>
<proteinExistence type="predicted"/>
<reference evidence="2" key="1">
    <citation type="journal article" date="2023" name="G3 (Bethesda)">
        <title>A reference genome for the long-term kleptoplast-retaining sea slug Elysia crispata morphotype clarki.</title>
        <authorList>
            <person name="Eastman K.E."/>
            <person name="Pendleton A.L."/>
            <person name="Shaikh M.A."/>
            <person name="Suttiyut T."/>
            <person name="Ogas R."/>
            <person name="Tomko P."/>
            <person name="Gavelis G."/>
            <person name="Widhalm J.R."/>
            <person name="Wisecaver J.H."/>
        </authorList>
    </citation>
    <scope>NUCLEOTIDE SEQUENCE</scope>
    <source>
        <strain evidence="2">ECLA1</strain>
    </source>
</reference>
<name>A0AAE0YAI0_9GAST</name>
<sequence length="170" mass="19065">MISKHTHSSQESCHVYRVTGAATKDTLLDRHQHVPRIQSNRSRHQGLPLLDRHQKISNTHTQAKSRAPYTRVTGAATKDPPTIDRHQKISNTHVPRIQSNSGAATKDHPTRSTSKGESLTHTQARDTWPVYRVTGGAATKRTPPTLLDRHQKDLSNTHTQAKTRATWIQS</sequence>
<comment type="caution">
    <text evidence="2">The sequence shown here is derived from an EMBL/GenBank/DDBJ whole genome shotgun (WGS) entry which is preliminary data.</text>
</comment>
<accession>A0AAE0YAI0</accession>
<dbReference type="AlphaFoldDB" id="A0AAE0YAI0"/>
<keyword evidence="3" id="KW-1185">Reference proteome</keyword>
<feature type="region of interest" description="Disordered" evidence="1">
    <location>
        <begin position="58"/>
        <end position="126"/>
    </location>
</feature>
<evidence type="ECO:0000313" key="3">
    <source>
        <dbReference type="Proteomes" id="UP001283361"/>
    </source>
</evidence>
<evidence type="ECO:0000256" key="1">
    <source>
        <dbReference type="SAM" id="MobiDB-lite"/>
    </source>
</evidence>
<feature type="compositionally biased region" description="Polar residues" evidence="1">
    <location>
        <begin position="89"/>
        <end position="103"/>
    </location>
</feature>